<protein>
    <submittedName>
        <fullName evidence="1">Uncharacterized protein</fullName>
    </submittedName>
</protein>
<dbReference type="Proteomes" id="UP001230654">
    <property type="component" value="Unassembled WGS sequence"/>
</dbReference>
<sequence length="152" mass="16312">MRSDSGAARGLDAFRPVQFPSRSTSWAALSAVRVSELDGMVSGMETPMAPDSGDEEHAVIAYFRLAGDGFGDVDQRERIYDAAQAMEAASEEAGVGEVDGNEFGGGEAAVYAYGPDADALFTVLEPVLRSVPFRPAHVVLRRDDNETRRVDL</sequence>
<organism evidence="1 2">
    <name type="scientific">Streptomyces rishiriensis</name>
    <dbReference type="NCBI Taxonomy" id="68264"/>
    <lineage>
        <taxon>Bacteria</taxon>
        <taxon>Bacillati</taxon>
        <taxon>Actinomycetota</taxon>
        <taxon>Actinomycetes</taxon>
        <taxon>Kitasatosporales</taxon>
        <taxon>Streptomycetaceae</taxon>
        <taxon>Streptomyces</taxon>
    </lineage>
</organism>
<name>A0ABU0NTI9_STRRH</name>
<proteinExistence type="predicted"/>
<dbReference type="RefSeq" id="WP_307164587.1">
    <property type="nucleotide sequence ID" value="NZ_JAUSWV010000002.1"/>
</dbReference>
<gene>
    <name evidence="1" type="ORF">QF030_004664</name>
</gene>
<comment type="caution">
    <text evidence="1">The sequence shown here is derived from an EMBL/GenBank/DDBJ whole genome shotgun (WGS) entry which is preliminary data.</text>
</comment>
<accession>A0ABU0NTI9</accession>
<dbReference type="EMBL" id="JAUSWV010000002">
    <property type="protein sequence ID" value="MDQ0582486.1"/>
    <property type="molecule type" value="Genomic_DNA"/>
</dbReference>
<keyword evidence="2" id="KW-1185">Reference proteome</keyword>
<evidence type="ECO:0000313" key="1">
    <source>
        <dbReference type="EMBL" id="MDQ0582486.1"/>
    </source>
</evidence>
<evidence type="ECO:0000313" key="2">
    <source>
        <dbReference type="Proteomes" id="UP001230654"/>
    </source>
</evidence>
<reference evidence="1 2" key="1">
    <citation type="submission" date="2023-07" db="EMBL/GenBank/DDBJ databases">
        <title>Comparative genomics of wheat-associated soil bacteria to identify genetic determinants of phenazine resistance.</title>
        <authorList>
            <person name="Mouncey N."/>
        </authorList>
    </citation>
    <scope>NUCLEOTIDE SEQUENCE [LARGE SCALE GENOMIC DNA]</scope>
    <source>
        <strain evidence="1 2">B2I6</strain>
    </source>
</reference>